<dbReference type="PANTHER" id="PTHR30408">
    <property type="entry name" value="TYPE-1 RESTRICTION ENZYME ECOKI SPECIFICITY PROTEIN"/>
    <property type="match status" value="1"/>
</dbReference>
<dbReference type="AlphaFoldDB" id="A0A511J8V9"/>
<evidence type="ECO:0000313" key="6">
    <source>
        <dbReference type="Proteomes" id="UP000321720"/>
    </source>
</evidence>
<accession>A0A511J8V9</accession>
<dbReference type="CDD" id="cd17293">
    <property type="entry name" value="RMtype1_S_Ppo21ORF8840P_TRD1-CR1_like"/>
    <property type="match status" value="1"/>
</dbReference>
<dbReference type="InterPro" id="IPR044946">
    <property type="entry name" value="Restrct_endonuc_typeI_TRD_sf"/>
</dbReference>
<dbReference type="GO" id="GO:0003677">
    <property type="term" value="F:DNA binding"/>
    <property type="evidence" value="ECO:0007669"/>
    <property type="project" value="UniProtKB-KW"/>
</dbReference>
<dbReference type="EMBL" id="BJWG01000003">
    <property type="protein sequence ID" value="GEL94432.1"/>
    <property type="molecule type" value="Genomic_DNA"/>
</dbReference>
<keyword evidence="6" id="KW-1185">Reference proteome</keyword>
<dbReference type="OrthoDB" id="3197085at2"/>
<comment type="similarity">
    <text evidence="1">Belongs to the type-I restriction system S methylase family.</text>
</comment>
<dbReference type="RefSeq" id="WP_146842062.1">
    <property type="nucleotide sequence ID" value="NZ_BJWG01000003.1"/>
</dbReference>
<dbReference type="GO" id="GO:0009307">
    <property type="term" value="P:DNA restriction-modification system"/>
    <property type="evidence" value="ECO:0007669"/>
    <property type="project" value="UniProtKB-KW"/>
</dbReference>
<dbReference type="InterPro" id="IPR052021">
    <property type="entry name" value="Type-I_RS_S_subunit"/>
</dbReference>
<sequence>MTTTVPRVTLSEVVAIERTGVDPASLAPDVRYLGLEHIERGGRIIGHDTVGAAALASTKFQFTPEHVLFGKLRPNLGKVARPDFEGVSSTDILPIKPGLRLDRDYLVHFLRQPSMVEYAATRASGANLPRLSPTVLGTFEIPLPPIEEQRRIAAILDQADAIRTKRRQVLVRLEDLIRSAFHTTCETGEVFPVKPLASLGAISTGRTPPTAQAAMFGGPIPFVTPGDLDSGRPASRSVTEAGAAVSRTVRAGSTLVCCIGATIGKTGIARERSAFNQQINAVEWGDDVVDEYGFQAVRALRPVIVARGASTTLPLLPKSKFSQLEVPVPPLTVQRAFARQVDAILKQRAAVENALLRDEELFASLQSRAFRGEL</sequence>
<evidence type="ECO:0000256" key="3">
    <source>
        <dbReference type="ARBA" id="ARBA00023125"/>
    </source>
</evidence>
<evidence type="ECO:0000259" key="4">
    <source>
        <dbReference type="Pfam" id="PF01420"/>
    </source>
</evidence>
<name>A0A511J8V9_9CELL</name>
<protein>
    <submittedName>
        <fullName evidence="5">Type I restriction modification enzyme, S subunit</fullName>
    </submittedName>
</protein>
<evidence type="ECO:0000256" key="1">
    <source>
        <dbReference type="ARBA" id="ARBA00010923"/>
    </source>
</evidence>
<organism evidence="5 6">
    <name type="scientific">Cellulomonas composti</name>
    <dbReference type="NCBI Taxonomy" id="266130"/>
    <lineage>
        <taxon>Bacteria</taxon>
        <taxon>Bacillati</taxon>
        <taxon>Actinomycetota</taxon>
        <taxon>Actinomycetes</taxon>
        <taxon>Micrococcales</taxon>
        <taxon>Cellulomonadaceae</taxon>
        <taxon>Cellulomonas</taxon>
    </lineage>
</organism>
<dbReference type="PANTHER" id="PTHR30408:SF12">
    <property type="entry name" value="TYPE I RESTRICTION ENZYME MJAVIII SPECIFICITY SUBUNIT"/>
    <property type="match status" value="1"/>
</dbReference>
<proteinExistence type="inferred from homology"/>
<reference evidence="5 6" key="1">
    <citation type="submission" date="2019-07" db="EMBL/GenBank/DDBJ databases">
        <title>Whole genome shotgun sequence of Cellulomonas composti NBRC 100758.</title>
        <authorList>
            <person name="Hosoyama A."/>
            <person name="Uohara A."/>
            <person name="Ohji S."/>
            <person name="Ichikawa N."/>
        </authorList>
    </citation>
    <scope>NUCLEOTIDE SEQUENCE [LARGE SCALE GENOMIC DNA]</scope>
    <source>
        <strain evidence="5 6">NBRC 100758</strain>
    </source>
</reference>
<gene>
    <name evidence="5" type="ORF">CCO02nite_10900</name>
</gene>
<feature type="domain" description="Type I restriction modification DNA specificity" evidence="4">
    <location>
        <begin position="65"/>
        <end position="167"/>
    </location>
</feature>
<dbReference type="SUPFAM" id="SSF116734">
    <property type="entry name" value="DNA methylase specificity domain"/>
    <property type="match status" value="2"/>
</dbReference>
<feature type="domain" description="Type I restriction modification DNA specificity" evidence="4">
    <location>
        <begin position="193"/>
        <end position="350"/>
    </location>
</feature>
<keyword evidence="3" id="KW-0238">DNA-binding</keyword>
<dbReference type="InterPro" id="IPR000055">
    <property type="entry name" value="Restrct_endonuc_typeI_TRD"/>
</dbReference>
<dbReference type="Proteomes" id="UP000321720">
    <property type="component" value="Unassembled WGS sequence"/>
</dbReference>
<dbReference type="Pfam" id="PF01420">
    <property type="entry name" value="Methylase_S"/>
    <property type="match status" value="2"/>
</dbReference>
<evidence type="ECO:0000256" key="2">
    <source>
        <dbReference type="ARBA" id="ARBA00022747"/>
    </source>
</evidence>
<comment type="caution">
    <text evidence="5">The sequence shown here is derived from an EMBL/GenBank/DDBJ whole genome shotgun (WGS) entry which is preliminary data.</text>
</comment>
<keyword evidence="2" id="KW-0680">Restriction system</keyword>
<dbReference type="Gene3D" id="3.90.220.20">
    <property type="entry name" value="DNA methylase specificity domains"/>
    <property type="match status" value="2"/>
</dbReference>
<evidence type="ECO:0000313" key="5">
    <source>
        <dbReference type="EMBL" id="GEL94432.1"/>
    </source>
</evidence>